<evidence type="ECO:0000313" key="2">
    <source>
        <dbReference type="EMBL" id="QIS18821.1"/>
    </source>
</evidence>
<organism evidence="2 3">
    <name type="scientific">Nocardia terpenica</name>
    <dbReference type="NCBI Taxonomy" id="455432"/>
    <lineage>
        <taxon>Bacteria</taxon>
        <taxon>Bacillati</taxon>
        <taxon>Actinomycetota</taxon>
        <taxon>Actinomycetes</taxon>
        <taxon>Mycobacteriales</taxon>
        <taxon>Nocardiaceae</taxon>
        <taxon>Nocardia</taxon>
    </lineage>
</organism>
<protein>
    <submittedName>
        <fullName evidence="2">Uncharacterized protein</fullName>
    </submittedName>
</protein>
<accession>A0A6G9Z0C8</accession>
<name>A0A6G9Z0C8_9NOCA</name>
<proteinExistence type="predicted"/>
<dbReference type="RefSeq" id="WP_167486139.1">
    <property type="nucleotide sequence ID" value="NZ_CP046173.1"/>
</dbReference>
<keyword evidence="1" id="KW-0812">Transmembrane</keyword>
<keyword evidence="1" id="KW-1133">Transmembrane helix</keyword>
<evidence type="ECO:0000313" key="3">
    <source>
        <dbReference type="Proteomes" id="UP000500953"/>
    </source>
</evidence>
<feature type="transmembrane region" description="Helical" evidence="1">
    <location>
        <begin position="12"/>
        <end position="36"/>
    </location>
</feature>
<dbReference type="Proteomes" id="UP000500953">
    <property type="component" value="Chromosome"/>
</dbReference>
<dbReference type="AlphaFoldDB" id="A0A6G9Z0C8"/>
<reference evidence="2 3" key="1">
    <citation type="journal article" date="2019" name="ACS Chem. Biol.">
        <title>Identification and Mobilization of a Cryptic Antibiotic Biosynthesis Gene Locus from a Human-Pathogenic Nocardia Isolate.</title>
        <authorList>
            <person name="Herisse M."/>
            <person name="Ishida K."/>
            <person name="Porter J.L."/>
            <person name="Howden B."/>
            <person name="Hertweck C."/>
            <person name="Stinear T.P."/>
            <person name="Pidot S.J."/>
        </authorList>
    </citation>
    <scope>NUCLEOTIDE SEQUENCE [LARGE SCALE GENOMIC DNA]</scope>
    <source>
        <strain evidence="2 3">AUSMDU00012715</strain>
    </source>
</reference>
<sequence>MGSAGRRENMQPFFIAAVGSFFGALGGFLANMVLAGRINRRDTTSRMISEFLSDSFLVHRISMDDTWQRMKAGDISADDVAGGFWYPGTPTYYTGEIYGDLNAHQHLEAYIGYIVRLADALDHRRLNRGETRAALGMHLLWADALLQQTARTAARQAEVHNVPIPSWTKAAGRVHDLLTVSGATVHRGRP</sequence>
<evidence type="ECO:0000256" key="1">
    <source>
        <dbReference type="SAM" id="Phobius"/>
    </source>
</evidence>
<dbReference type="EMBL" id="CP046173">
    <property type="protein sequence ID" value="QIS18821.1"/>
    <property type="molecule type" value="Genomic_DNA"/>
</dbReference>
<gene>
    <name evidence="2" type="ORF">F6W96_11455</name>
</gene>
<keyword evidence="1" id="KW-0472">Membrane</keyword>